<dbReference type="EMBL" id="JBEPLM010000009">
    <property type="protein sequence ID" value="MET3595104.1"/>
    <property type="molecule type" value="Genomic_DNA"/>
</dbReference>
<feature type="signal peptide" evidence="1">
    <location>
        <begin position="1"/>
        <end position="23"/>
    </location>
</feature>
<name>A0ABV2HXK2_9HYPH</name>
<accession>A0ABV2HXK2</accession>
<evidence type="ECO:0000256" key="1">
    <source>
        <dbReference type="SAM" id="SignalP"/>
    </source>
</evidence>
<keyword evidence="3" id="KW-1185">Reference proteome</keyword>
<evidence type="ECO:0000313" key="2">
    <source>
        <dbReference type="EMBL" id="MET3595104.1"/>
    </source>
</evidence>
<gene>
    <name evidence="2" type="ORF">ABID26_004516</name>
</gene>
<proteinExistence type="predicted"/>
<feature type="chain" id="PRO_5046751074" evidence="1">
    <location>
        <begin position="24"/>
        <end position="109"/>
    </location>
</feature>
<organism evidence="2 3">
    <name type="scientific">Mesorhizobium shonense</name>
    <dbReference type="NCBI Taxonomy" id="1209948"/>
    <lineage>
        <taxon>Bacteria</taxon>
        <taxon>Pseudomonadati</taxon>
        <taxon>Pseudomonadota</taxon>
        <taxon>Alphaproteobacteria</taxon>
        <taxon>Hyphomicrobiales</taxon>
        <taxon>Phyllobacteriaceae</taxon>
        <taxon>Mesorhizobium</taxon>
    </lineage>
</organism>
<keyword evidence="1" id="KW-0732">Signal</keyword>
<comment type="caution">
    <text evidence="2">The sequence shown here is derived from an EMBL/GenBank/DDBJ whole genome shotgun (WGS) entry which is preliminary data.</text>
</comment>
<sequence>MNRCLAYALAAEALFHFVTPVPAMSQTATQDGATQKQIEERDPNYCGAAGAGCDPQEVQQWKAIGNKLADLSSADLSQYAYGCVKHPDWKKDCEKNPVIILKRLGIEGY</sequence>
<dbReference type="Proteomes" id="UP001549036">
    <property type="component" value="Unassembled WGS sequence"/>
</dbReference>
<protein>
    <submittedName>
        <fullName evidence="2">Uncharacterized protein</fullName>
    </submittedName>
</protein>
<reference evidence="2 3" key="1">
    <citation type="submission" date="2024-06" db="EMBL/GenBank/DDBJ databases">
        <title>Genomic Encyclopedia of Type Strains, Phase IV (KMG-IV): sequencing the most valuable type-strain genomes for metagenomic binning, comparative biology and taxonomic classification.</title>
        <authorList>
            <person name="Goeker M."/>
        </authorList>
    </citation>
    <scope>NUCLEOTIDE SEQUENCE [LARGE SCALE GENOMIC DNA]</scope>
    <source>
        <strain evidence="2 3">DSM 29846</strain>
    </source>
</reference>
<dbReference type="RefSeq" id="WP_354416417.1">
    <property type="nucleotide sequence ID" value="NZ_JBEPLM010000009.1"/>
</dbReference>
<evidence type="ECO:0000313" key="3">
    <source>
        <dbReference type="Proteomes" id="UP001549036"/>
    </source>
</evidence>